<dbReference type="GO" id="GO:0046921">
    <property type="term" value="F:alpha-(1-&gt;6)-fucosyltransferase activity"/>
    <property type="evidence" value="ECO:0007669"/>
    <property type="project" value="TreeGrafter"/>
</dbReference>
<reference evidence="2 4" key="1">
    <citation type="submission" date="2015-07" db="EMBL/GenBank/DDBJ databases">
        <authorList>
            <person name="Cajimat M.N.B."/>
            <person name="Milazzo M.L."/>
            <person name="Fulhorst C.F."/>
        </authorList>
    </citation>
    <scope>NUCLEOTIDE SEQUENCE [LARGE SCALE GENOMIC DNA]</scope>
    <source>
        <strain evidence="2">Single colony</strain>
    </source>
</reference>
<dbReference type="EMBL" id="CWKI01000014">
    <property type="protein sequence ID" value="CTR10698.1"/>
    <property type="molecule type" value="Genomic_DNA"/>
</dbReference>
<feature type="compositionally biased region" description="Basic and acidic residues" evidence="1">
    <location>
        <begin position="332"/>
        <end position="344"/>
    </location>
</feature>
<reference evidence="3 5" key="2">
    <citation type="journal article" date="2018" name="Elife">
        <title>Functional genomics of lipid metabolism in the oleaginous yeast Rhodosporidium toruloides.</title>
        <authorList>
            <person name="Coradetti S.T."/>
            <person name="Pinel D."/>
            <person name="Geiselman G."/>
            <person name="Ito M."/>
            <person name="Mondo S."/>
            <person name="Reilly M.C."/>
            <person name="Cheng Y.F."/>
            <person name="Bauer S."/>
            <person name="Grigoriev I."/>
            <person name="Gladden J.M."/>
            <person name="Simmons B.A."/>
            <person name="Brem R."/>
            <person name="Arkin A.P."/>
            <person name="Skerker J.M."/>
        </authorList>
    </citation>
    <scope>NUCLEOTIDE SEQUENCE [LARGE SCALE GENOMIC DNA]</scope>
    <source>
        <strain evidence="3 5">NBRC 0880</strain>
    </source>
</reference>
<protein>
    <recommendedName>
        <fullName evidence="6">Proteophosphoglycan ppg4</fullName>
    </recommendedName>
</protein>
<dbReference type="STRING" id="5286.A0A0K3CNX5"/>
<dbReference type="EMBL" id="LCTV02000014">
    <property type="protein sequence ID" value="PRQ70719.1"/>
    <property type="molecule type" value="Genomic_DNA"/>
</dbReference>
<accession>A0A0K3CNX5</accession>
<organism evidence="2 4">
    <name type="scientific">Rhodotorula toruloides</name>
    <name type="common">Yeast</name>
    <name type="synonym">Rhodosporidium toruloides</name>
    <dbReference type="NCBI Taxonomy" id="5286"/>
    <lineage>
        <taxon>Eukaryota</taxon>
        <taxon>Fungi</taxon>
        <taxon>Dikarya</taxon>
        <taxon>Basidiomycota</taxon>
        <taxon>Pucciniomycotina</taxon>
        <taxon>Microbotryomycetes</taxon>
        <taxon>Sporidiobolales</taxon>
        <taxon>Sporidiobolaceae</taxon>
        <taxon>Rhodotorula</taxon>
    </lineage>
</organism>
<evidence type="ECO:0000313" key="3">
    <source>
        <dbReference type="EMBL" id="PRQ70719.1"/>
    </source>
</evidence>
<feature type="compositionally biased region" description="Polar residues" evidence="1">
    <location>
        <begin position="146"/>
        <end position="155"/>
    </location>
</feature>
<feature type="compositionally biased region" description="Acidic residues" evidence="1">
    <location>
        <begin position="400"/>
        <end position="410"/>
    </location>
</feature>
<evidence type="ECO:0000313" key="5">
    <source>
        <dbReference type="Proteomes" id="UP000239560"/>
    </source>
</evidence>
<dbReference type="Gene3D" id="3.40.50.11350">
    <property type="match status" value="1"/>
</dbReference>
<dbReference type="AlphaFoldDB" id="A0A0K3CNX5"/>
<feature type="region of interest" description="Disordered" evidence="1">
    <location>
        <begin position="19"/>
        <end position="155"/>
    </location>
</feature>
<feature type="region of interest" description="Disordered" evidence="1">
    <location>
        <begin position="311"/>
        <end position="466"/>
    </location>
</feature>
<keyword evidence="4" id="KW-1185">Reference proteome</keyword>
<name>A0A0K3CNX5_RHOTO</name>
<feature type="compositionally biased region" description="Acidic residues" evidence="1">
    <location>
        <begin position="429"/>
        <end position="446"/>
    </location>
</feature>
<feature type="compositionally biased region" description="Polar residues" evidence="1">
    <location>
        <begin position="24"/>
        <end position="35"/>
    </location>
</feature>
<feature type="compositionally biased region" description="Basic and acidic residues" evidence="1">
    <location>
        <begin position="457"/>
        <end position="466"/>
    </location>
</feature>
<dbReference type="Proteomes" id="UP000239560">
    <property type="component" value="Unassembled WGS sequence"/>
</dbReference>
<feature type="compositionally biased region" description="Low complexity" evidence="1">
    <location>
        <begin position="104"/>
        <end position="127"/>
    </location>
</feature>
<sequence>MHPPAPNSISNSFSARRAALALSQSRPTYPASESVSDPLPWVQDEVASSSSRNTVGAGLGGEDVSNTMRSTGLGISAPGGRGRSGISAVVDLDPQTDRENVPLPSAFPSTAYPPTTTTSADSPTKSPMHLRVDSPSHRSPSRPSSAQYPNASSPSRAFSSLISSFLPSRRRRAPSITSDLSTLQYPRSPSLLRPPPTVRHSAGRRTCLSPRRLILTLCAVSLLAILYASTVEEETRREKWDAFRAKLSASKFSSADDSSRANAVNYGDMLDALRSGGNGHASHHPAGWGAAKEAVVVKPVTVEVIEAPAVQVEEQDSAEPDDLGGSAAEPVRLIEVEKVDSRDGEEGDEADERRPKPHLAVKVDKDDNTGSAAKEDEKPKPAKEDLPFLTDKSAPSTSDDSAEPDAEDEQAGLAAVVKQAEQEDAKQEVEEEEVTESIEQVIEEEREAAPPVRVKTKQKEEEAPSNRVEKVVAVPLEAEAKAKKAVEKALSNAAKKARRKKKKDASRYKRLLPLGAPPRRYLYGANFVIAADEVDASTVATNELTNEQIKIPSKKQLKKMFDNGKKRYLEEADDWRAYEWKAPPAHASLQRFVDRLKADERALRDWIKRVHASPPSQPVGLAAPVDALFTPASTDLALVGEPPIFDRGNRDKWTDLVLQAQEGHAGKCKGAKWLDEYQKMHAEMLAGKREPKFISYHCETGMNCGGLGDRLLGMTSTFFFGLITQRAFLSEWQSPIPLDIIFDSPHINWSHSSFTSSRHPVLGQKRLADAAADLDIIHFDRLSVDATFGTTSWNPPKNRALTPGFELRDLAYKSPWIKFYTNRGMIYRSFKYKHLQKSINRLGLEPTTAFACISEYLFKPKPPALNLITQYTSVLALPTIFSVGIHIRTGDQSMRDEVYDKVNTVKRHIAFFRCARELGETYARKDQKVVFFLITDSQHLKQDAQRVLGNKLITTDMVPQHVHQKSGHVDGVMSAVVEDWILAKADMLVATQDSGFGKLASFMMAKPNATVTIFPRFNPDVMGLQSKKSHLRVDCTSPTVFTSFEELSSEWSLG</sequence>
<evidence type="ECO:0000256" key="1">
    <source>
        <dbReference type="SAM" id="MobiDB-lite"/>
    </source>
</evidence>
<feature type="compositionally biased region" description="Acidic residues" evidence="1">
    <location>
        <begin position="313"/>
        <end position="322"/>
    </location>
</feature>
<proteinExistence type="predicted"/>
<dbReference type="GO" id="GO:0006487">
    <property type="term" value="P:protein N-linked glycosylation"/>
    <property type="evidence" value="ECO:0007669"/>
    <property type="project" value="TreeGrafter"/>
</dbReference>
<feature type="compositionally biased region" description="Basic and acidic residues" evidence="1">
    <location>
        <begin position="361"/>
        <end position="386"/>
    </location>
</feature>
<dbReference type="PANTHER" id="PTHR13132">
    <property type="entry name" value="ALPHA- 1,6 -FUCOSYLTRANSFERASE"/>
    <property type="match status" value="1"/>
</dbReference>
<evidence type="ECO:0008006" key="6">
    <source>
        <dbReference type="Google" id="ProtNLM"/>
    </source>
</evidence>
<feature type="compositionally biased region" description="Polar residues" evidence="1">
    <location>
        <begin position="176"/>
        <end position="185"/>
    </location>
</feature>
<evidence type="ECO:0000313" key="2">
    <source>
        <dbReference type="EMBL" id="CTR10698.1"/>
    </source>
</evidence>
<evidence type="ECO:0000313" key="4">
    <source>
        <dbReference type="Proteomes" id="UP000199069"/>
    </source>
</evidence>
<dbReference type="PANTHER" id="PTHR13132:SF29">
    <property type="entry name" value="ALPHA-(1,6)-FUCOSYLTRANSFERASE"/>
    <property type="match status" value="1"/>
</dbReference>
<gene>
    <name evidence="2" type="primary">FGENESH: predicted gene_14.109</name>
    <name evidence="3" type="ORF">AAT19DRAFT_10876</name>
    <name evidence="2" type="ORF">BN2166_0065590</name>
</gene>
<feature type="region of interest" description="Disordered" evidence="1">
    <location>
        <begin position="176"/>
        <end position="203"/>
    </location>
</feature>
<dbReference type="OrthoDB" id="428346at2759"/>
<dbReference type="Proteomes" id="UP000199069">
    <property type="component" value="Unassembled WGS sequence"/>
</dbReference>